<dbReference type="Gene3D" id="3.60.21.10">
    <property type="match status" value="1"/>
</dbReference>
<gene>
    <name evidence="6" type="ORF">LCOR_08447.1</name>
</gene>
<dbReference type="OrthoDB" id="348678at2759"/>
<dbReference type="PANTHER" id="PTHR10340:SF55">
    <property type="entry name" value="ENDOPOLYPHOSPHATASE"/>
    <property type="match status" value="1"/>
</dbReference>
<dbReference type="GO" id="GO:0004309">
    <property type="term" value="F:exopolyphosphatase activity"/>
    <property type="evidence" value="ECO:0007669"/>
    <property type="project" value="TreeGrafter"/>
</dbReference>
<proteinExistence type="predicted"/>
<dbReference type="PANTHER" id="PTHR10340">
    <property type="entry name" value="SPHINGOMYELIN PHOSPHODIESTERASE"/>
    <property type="match status" value="1"/>
</dbReference>
<dbReference type="Pfam" id="PF00149">
    <property type="entry name" value="Metallophos"/>
    <property type="match status" value="1"/>
</dbReference>
<dbReference type="GO" id="GO:0000324">
    <property type="term" value="C:fungal-type vacuole"/>
    <property type="evidence" value="ECO:0007669"/>
    <property type="project" value="TreeGrafter"/>
</dbReference>
<evidence type="ECO:0000259" key="5">
    <source>
        <dbReference type="Pfam" id="PF00149"/>
    </source>
</evidence>
<dbReference type="GO" id="GO:0006798">
    <property type="term" value="P:polyphosphate catabolic process"/>
    <property type="evidence" value="ECO:0007669"/>
    <property type="project" value="TreeGrafter"/>
</dbReference>
<dbReference type="Proteomes" id="UP000027586">
    <property type="component" value="Unassembled WGS sequence"/>
</dbReference>
<protein>
    <submittedName>
        <fullName evidence="6">Tpa: vacuolar (Afu_orthologue afua_1g11490)</fullName>
    </submittedName>
</protein>
<keyword evidence="7" id="KW-1185">Reference proteome</keyword>
<feature type="domain" description="Calcineurin-like phosphoesterase" evidence="5">
    <location>
        <begin position="36"/>
        <end position="303"/>
    </location>
</feature>
<keyword evidence="2" id="KW-0325">Glycoprotein</keyword>
<keyword evidence="1" id="KW-0378">Hydrolase</keyword>
<sequence>MHWLVTLVALAIAVPAYGQHQQHTFAVHPNTNLHGRFLHITDIHLDPHYQNGATIKSGCHDQPKKHRKKKQRKGKLAGYWGAPTTDCDSSEPWVYHAIKTIADDWKDKIDFIVWTGDNARHDLDKKIPRTKQEILELNHKITTSLQEAFRDENNKTIPIVPCIGNNDVHPHNQLRSTASSTLDAYSKLWSNMIPRDQQDVFRQGGYFAVNVLPGIRVLSLNTLYFFESNDQVLACKDPKSAGNRHLDWIREELTRARNMQARVYMIGHVPPSARTFYSSCLAAYTQLSIEFRDVIAAHLYGHVNYDHFIVVQQEQQSQEKNKVISIEKDSGRYITNLKHQYQQVNANDQDKAVVVHVAPPILPIYYPGYRINEYHNDSRSAHFGTWTRYHQYYCNLTYWNNEKQHHALPRFELEYSTDETYGMQNLTVGSWLDLAHRMTRKTKESRALWNTYVDNIFVQTEHDDD</sequence>
<comment type="caution">
    <text evidence="6">The sequence shown here is derived from an EMBL/GenBank/DDBJ whole genome shotgun (WGS) entry which is preliminary data.</text>
</comment>
<dbReference type="GO" id="GO:0005615">
    <property type="term" value="C:extracellular space"/>
    <property type="evidence" value="ECO:0007669"/>
    <property type="project" value="TreeGrafter"/>
</dbReference>
<evidence type="ECO:0000256" key="3">
    <source>
        <dbReference type="SAM" id="MobiDB-lite"/>
    </source>
</evidence>
<name>A0A068S5A6_9FUNG</name>
<dbReference type="SUPFAM" id="SSF56300">
    <property type="entry name" value="Metallo-dependent phosphatases"/>
    <property type="match status" value="1"/>
</dbReference>
<dbReference type="GO" id="GO:0008081">
    <property type="term" value="F:phosphoric diester hydrolase activity"/>
    <property type="evidence" value="ECO:0007669"/>
    <property type="project" value="TreeGrafter"/>
</dbReference>
<evidence type="ECO:0000313" key="7">
    <source>
        <dbReference type="Proteomes" id="UP000027586"/>
    </source>
</evidence>
<dbReference type="InterPro" id="IPR004843">
    <property type="entry name" value="Calcineurin-like_PHP"/>
</dbReference>
<feature type="region of interest" description="Disordered" evidence="3">
    <location>
        <begin position="55"/>
        <end position="75"/>
    </location>
</feature>
<reference evidence="6" key="1">
    <citation type="submission" date="2013-08" db="EMBL/GenBank/DDBJ databases">
        <title>Gene expansion shapes genome architecture in the human pathogen Lichtheimia corymbifera: an evolutionary genomics analysis in the ancient terrestrial Mucorales (Mucoromycotina).</title>
        <authorList>
            <person name="Schwartze V.U."/>
            <person name="Winter S."/>
            <person name="Shelest E."/>
            <person name="Marcet-Houben M."/>
            <person name="Horn F."/>
            <person name="Wehner S."/>
            <person name="Hoffmann K."/>
            <person name="Riege K."/>
            <person name="Sammeth M."/>
            <person name="Nowrousian M."/>
            <person name="Valiante V."/>
            <person name="Linde J."/>
            <person name="Jacobsen I.D."/>
            <person name="Marz M."/>
            <person name="Brakhage A.A."/>
            <person name="Gabaldon T."/>
            <person name="Bocker S."/>
            <person name="Voigt K."/>
        </authorList>
    </citation>
    <scope>NUCLEOTIDE SEQUENCE [LARGE SCALE GENOMIC DNA]</scope>
    <source>
        <strain evidence="6">FSU 9682</strain>
    </source>
</reference>
<evidence type="ECO:0000313" key="6">
    <source>
        <dbReference type="EMBL" id="CDH57518.1"/>
    </source>
</evidence>
<dbReference type="GO" id="GO:0000298">
    <property type="term" value="F:endopolyphosphatase activity"/>
    <property type="evidence" value="ECO:0007669"/>
    <property type="project" value="TreeGrafter"/>
</dbReference>
<dbReference type="AlphaFoldDB" id="A0A068S5A6"/>
<evidence type="ECO:0000256" key="4">
    <source>
        <dbReference type="SAM" id="SignalP"/>
    </source>
</evidence>
<accession>A0A068S5A6</accession>
<feature type="chain" id="PRO_5001652885" evidence="4">
    <location>
        <begin position="19"/>
        <end position="465"/>
    </location>
</feature>
<evidence type="ECO:0000256" key="1">
    <source>
        <dbReference type="ARBA" id="ARBA00022801"/>
    </source>
</evidence>
<dbReference type="InterPro" id="IPR029052">
    <property type="entry name" value="Metallo-depent_PP-like"/>
</dbReference>
<dbReference type="STRING" id="1263082.A0A068S5A6"/>
<keyword evidence="4" id="KW-0732">Signal</keyword>
<dbReference type="EMBL" id="CBTN010000047">
    <property type="protein sequence ID" value="CDH57518.1"/>
    <property type="molecule type" value="Genomic_DNA"/>
</dbReference>
<organism evidence="6 7">
    <name type="scientific">Lichtheimia corymbifera JMRC:FSU:9682</name>
    <dbReference type="NCBI Taxonomy" id="1263082"/>
    <lineage>
        <taxon>Eukaryota</taxon>
        <taxon>Fungi</taxon>
        <taxon>Fungi incertae sedis</taxon>
        <taxon>Mucoromycota</taxon>
        <taxon>Mucoromycotina</taxon>
        <taxon>Mucoromycetes</taxon>
        <taxon>Mucorales</taxon>
        <taxon>Lichtheimiaceae</taxon>
        <taxon>Lichtheimia</taxon>
    </lineage>
</organism>
<dbReference type="VEuPathDB" id="FungiDB:LCOR_08447.1"/>
<evidence type="ECO:0000256" key="2">
    <source>
        <dbReference type="ARBA" id="ARBA00023180"/>
    </source>
</evidence>
<feature type="signal peptide" evidence="4">
    <location>
        <begin position="1"/>
        <end position="18"/>
    </location>
</feature>
<feature type="compositionally biased region" description="Basic residues" evidence="3">
    <location>
        <begin position="63"/>
        <end position="75"/>
    </location>
</feature>